<evidence type="ECO:0000256" key="1">
    <source>
        <dbReference type="ARBA" id="ARBA00023015"/>
    </source>
</evidence>
<accession>A0A2V4E7L6</accession>
<dbReference type="Pfam" id="PF08220">
    <property type="entry name" value="HTH_DeoR"/>
    <property type="match status" value="1"/>
</dbReference>
<dbReference type="RefSeq" id="WP_110432886.1">
    <property type="nucleotide sequence ID" value="NZ_QGLR01000008.1"/>
</dbReference>
<dbReference type="GO" id="GO:0003700">
    <property type="term" value="F:DNA-binding transcription factor activity"/>
    <property type="evidence" value="ECO:0007669"/>
    <property type="project" value="InterPro"/>
</dbReference>
<comment type="caution">
    <text evidence="4">The sequence shown here is derived from an EMBL/GenBank/DDBJ whole genome shotgun (WGS) entry which is preliminary data.</text>
</comment>
<proteinExistence type="predicted"/>
<evidence type="ECO:0000256" key="2">
    <source>
        <dbReference type="ARBA" id="ARBA00023163"/>
    </source>
</evidence>
<dbReference type="InterPro" id="IPR036388">
    <property type="entry name" value="WH-like_DNA-bd_sf"/>
</dbReference>
<feature type="domain" description="HTH deoR-type" evidence="3">
    <location>
        <begin position="10"/>
        <end position="46"/>
    </location>
</feature>
<dbReference type="OrthoDB" id="6521217at2"/>
<dbReference type="InterPro" id="IPR001034">
    <property type="entry name" value="DeoR_HTH"/>
</dbReference>
<keyword evidence="2" id="KW-0804">Transcription</keyword>
<evidence type="ECO:0000313" key="4">
    <source>
        <dbReference type="EMBL" id="PXZ07889.1"/>
    </source>
</evidence>
<dbReference type="EMBL" id="QGLR01000008">
    <property type="protein sequence ID" value="PXZ07889.1"/>
    <property type="molecule type" value="Genomic_DNA"/>
</dbReference>
<dbReference type="Proteomes" id="UP000247932">
    <property type="component" value="Unassembled WGS sequence"/>
</dbReference>
<sequence>MSEYDRFSIRICMILERLFLGETLSINELANEFNVSKKTISRDFNERLANLLRIEIEMVKKGQYKLSENSMSLLRNNRYRGILEFSKVIDIDKLFPKQVFDYKFISALLSNKNHSPCIVYVDSLKEQPNVYGPFLTIIQATINKTLITIKTNNEVFDHFAPYKLIKFKSHWYLVGIYEKKFHVINYDVIKEVLVIGVLFDVDVYKLQKIEEESFIQSLPHFCYVMRVFQEEKN</sequence>
<reference evidence="4 5" key="1">
    <citation type="submission" date="2018-05" db="EMBL/GenBank/DDBJ databases">
        <title>Reference genomes for bee gut microbiota database.</title>
        <authorList>
            <person name="Ellegaard K.M."/>
        </authorList>
    </citation>
    <scope>NUCLEOTIDE SEQUENCE [LARGE SCALE GENOMIC DNA]</scope>
    <source>
        <strain evidence="4 5">ESL0182</strain>
    </source>
</reference>
<dbReference type="AlphaFoldDB" id="A0A2V4E7L6"/>
<keyword evidence="5" id="KW-1185">Reference proteome</keyword>
<evidence type="ECO:0000313" key="5">
    <source>
        <dbReference type="Proteomes" id="UP000247932"/>
    </source>
</evidence>
<organism evidence="4 5">
    <name type="scientific">Gilliamella apicola</name>
    <dbReference type="NCBI Taxonomy" id="1196095"/>
    <lineage>
        <taxon>Bacteria</taxon>
        <taxon>Pseudomonadati</taxon>
        <taxon>Pseudomonadota</taxon>
        <taxon>Gammaproteobacteria</taxon>
        <taxon>Orbales</taxon>
        <taxon>Orbaceae</taxon>
        <taxon>Gilliamella</taxon>
    </lineage>
</organism>
<name>A0A2V4E7L6_9GAMM</name>
<dbReference type="Gene3D" id="1.10.10.10">
    <property type="entry name" value="Winged helix-like DNA-binding domain superfamily/Winged helix DNA-binding domain"/>
    <property type="match status" value="1"/>
</dbReference>
<evidence type="ECO:0000259" key="3">
    <source>
        <dbReference type="Pfam" id="PF08220"/>
    </source>
</evidence>
<gene>
    <name evidence="4" type="ORF">DKK70_04320</name>
</gene>
<protein>
    <recommendedName>
        <fullName evidence="3">HTH deoR-type domain-containing protein</fullName>
    </recommendedName>
</protein>
<keyword evidence="1" id="KW-0805">Transcription regulation</keyword>